<dbReference type="InterPro" id="IPR015500">
    <property type="entry name" value="Peptidase_S8_subtilisin-rel"/>
</dbReference>
<dbReference type="InterPro" id="IPR034058">
    <property type="entry name" value="TagA/B/C/D_pept_dom"/>
</dbReference>
<dbReference type="Pfam" id="PF18962">
    <property type="entry name" value="Por_Secre_tail"/>
    <property type="match status" value="1"/>
</dbReference>
<dbReference type="Gene3D" id="2.60.120.380">
    <property type="match status" value="1"/>
</dbReference>
<dbReference type="SUPFAM" id="SSF52743">
    <property type="entry name" value="Subtilisin-like"/>
    <property type="match status" value="1"/>
</dbReference>
<gene>
    <name evidence="9" type="ORF">KBJ98_04200</name>
</gene>
<evidence type="ECO:0000313" key="10">
    <source>
        <dbReference type="Proteomes" id="UP000679008"/>
    </source>
</evidence>
<evidence type="ECO:0000259" key="7">
    <source>
        <dbReference type="Pfam" id="PF00082"/>
    </source>
</evidence>
<evidence type="ECO:0000256" key="2">
    <source>
        <dbReference type="ARBA" id="ARBA00022670"/>
    </source>
</evidence>
<dbReference type="Gene3D" id="3.40.50.200">
    <property type="entry name" value="Peptidase S8/S53 domain"/>
    <property type="match status" value="1"/>
</dbReference>
<evidence type="ECO:0000313" key="9">
    <source>
        <dbReference type="EMBL" id="MBQ0907899.1"/>
    </source>
</evidence>
<keyword evidence="2 6" id="KW-0645">Protease</keyword>
<feature type="domain" description="Secretion system C-terminal sorting" evidence="8">
    <location>
        <begin position="550"/>
        <end position="619"/>
    </location>
</feature>
<organism evidence="9 10">
    <name type="scientific">Flavobacterium erciyesense</name>
    <dbReference type="NCBI Taxonomy" id="2825842"/>
    <lineage>
        <taxon>Bacteria</taxon>
        <taxon>Pseudomonadati</taxon>
        <taxon>Bacteroidota</taxon>
        <taxon>Flavobacteriia</taxon>
        <taxon>Flavobacteriales</taxon>
        <taxon>Flavobacteriaceae</taxon>
        <taxon>Flavobacterium</taxon>
    </lineage>
</organism>
<evidence type="ECO:0000256" key="3">
    <source>
        <dbReference type="ARBA" id="ARBA00022729"/>
    </source>
</evidence>
<dbReference type="PANTHER" id="PTHR43806:SF11">
    <property type="entry name" value="CEREVISIN-RELATED"/>
    <property type="match status" value="1"/>
</dbReference>
<dbReference type="Proteomes" id="UP000679008">
    <property type="component" value="Unassembled WGS sequence"/>
</dbReference>
<evidence type="ECO:0000256" key="1">
    <source>
        <dbReference type="ARBA" id="ARBA00011073"/>
    </source>
</evidence>
<keyword evidence="10" id="KW-1185">Reference proteome</keyword>
<dbReference type="CDD" id="cd04842">
    <property type="entry name" value="Peptidases_S8_Kp43_protease"/>
    <property type="match status" value="1"/>
</dbReference>
<evidence type="ECO:0000259" key="8">
    <source>
        <dbReference type="Pfam" id="PF18962"/>
    </source>
</evidence>
<name>A0ABS5D1J6_9FLAO</name>
<sequence>MKKILFFAFLCQFSYGQNAAERIAIKSTYDQAKVSNLFKAIGERQSIQENLIAGFKSKFRVKESETNSLQRIYDGLPIYYTIYNDESVTTIKGSSLQPGGDLGLNLTGFGITAGVWDGGKVRDTHQELNGSKITFGDGSNSFSAHSTHVTGTIVGKGTVPRARGFAYQANAKTHFWDNDVSEMASFGSEGFLVSNHSYGYGINDSFPVSRFGYYDQTSADFDKIAEVFPYYQIVVAAGNSRNSAHPQIVAKGGFDMLTGSAVSKNIMVVAAVNSVLEYTGPSSVRMSSFSNYGPTDDGRIKPDISAKGVGVYSCNFLTDTTYETLSGTSMAAPAISGLIVLLQQHYKNLNTQFMKAATVRGLICHSADEAGTGAGPDYEYGWGLANGKTAANLISGNGKTSIVTENTLNNKVVFTKDVYVSASRPLSATICWTDPVPFGAVVTPIVADQRTPAVVNNLDIKIIDEKGTIYYPWKLDPSALFNSATQNSDNEVDNVEKVYIANAPVGKYTIQVSHKGDLLGGSQEFSLVAEGFDSLTLGTSDVDKVEEIALYPNPTQDQLLFNIDSFTNLEKILILDSTGKLVKSIDKNISNSLNVGDLSAGLYFVKFIFSDGQISKKFIKE</sequence>
<keyword evidence="4 6" id="KW-0378">Hydrolase</keyword>
<dbReference type="EMBL" id="JAGPXB010000002">
    <property type="protein sequence ID" value="MBQ0907899.1"/>
    <property type="molecule type" value="Genomic_DNA"/>
</dbReference>
<dbReference type="InterPro" id="IPR036852">
    <property type="entry name" value="Peptidase_S8/S53_dom_sf"/>
</dbReference>
<accession>A0ABS5D1J6</accession>
<evidence type="ECO:0000256" key="6">
    <source>
        <dbReference type="PROSITE-ProRule" id="PRU01240"/>
    </source>
</evidence>
<feature type="active site" description="Charge relay system" evidence="6">
    <location>
        <position position="329"/>
    </location>
</feature>
<dbReference type="SUPFAM" id="SSF49785">
    <property type="entry name" value="Galactose-binding domain-like"/>
    <property type="match status" value="1"/>
</dbReference>
<keyword evidence="5 6" id="KW-0720">Serine protease</keyword>
<dbReference type="PROSITE" id="PS00138">
    <property type="entry name" value="SUBTILASE_SER"/>
    <property type="match status" value="1"/>
</dbReference>
<evidence type="ECO:0000256" key="4">
    <source>
        <dbReference type="ARBA" id="ARBA00022801"/>
    </source>
</evidence>
<feature type="active site" description="Charge relay system" evidence="6">
    <location>
        <position position="117"/>
    </location>
</feature>
<reference evidence="9 10" key="1">
    <citation type="submission" date="2021-04" db="EMBL/GenBank/DDBJ databases">
        <title>Description of novel Flavobacterium sp. F-328.</title>
        <authorList>
            <person name="Saticioglu I.B."/>
        </authorList>
    </citation>
    <scope>NUCLEOTIDE SEQUENCE [LARGE SCALE GENOMIC DNA]</scope>
    <source>
        <strain evidence="9 10">F-328</strain>
    </source>
</reference>
<dbReference type="PRINTS" id="PR00723">
    <property type="entry name" value="SUBTILISIN"/>
</dbReference>
<dbReference type="PANTHER" id="PTHR43806">
    <property type="entry name" value="PEPTIDASE S8"/>
    <property type="match status" value="1"/>
</dbReference>
<feature type="domain" description="Peptidase S8/S53" evidence="7">
    <location>
        <begin position="137"/>
        <end position="383"/>
    </location>
</feature>
<dbReference type="InterPro" id="IPR000209">
    <property type="entry name" value="Peptidase_S8/S53_dom"/>
</dbReference>
<dbReference type="InterPro" id="IPR008979">
    <property type="entry name" value="Galactose-bd-like_sf"/>
</dbReference>
<dbReference type="RefSeq" id="WP_210788405.1">
    <property type="nucleotide sequence ID" value="NZ_JAGPXB010000002.1"/>
</dbReference>
<protein>
    <submittedName>
        <fullName evidence="9">S8 family serine peptidase</fullName>
    </submittedName>
</protein>
<comment type="similarity">
    <text evidence="1 6">Belongs to the peptidase S8 family.</text>
</comment>
<dbReference type="InterPro" id="IPR023828">
    <property type="entry name" value="Peptidase_S8_Ser-AS"/>
</dbReference>
<dbReference type="NCBIfam" id="TIGR04183">
    <property type="entry name" value="Por_Secre_tail"/>
    <property type="match status" value="1"/>
</dbReference>
<comment type="caution">
    <text evidence="9">The sequence shown here is derived from an EMBL/GenBank/DDBJ whole genome shotgun (WGS) entry which is preliminary data.</text>
</comment>
<dbReference type="InterPro" id="IPR050131">
    <property type="entry name" value="Peptidase_S8_subtilisin-like"/>
</dbReference>
<feature type="active site" description="Charge relay system" evidence="6">
    <location>
        <position position="145"/>
    </location>
</feature>
<dbReference type="PROSITE" id="PS51892">
    <property type="entry name" value="SUBTILASE"/>
    <property type="match status" value="1"/>
</dbReference>
<proteinExistence type="inferred from homology"/>
<evidence type="ECO:0000256" key="5">
    <source>
        <dbReference type="ARBA" id="ARBA00022825"/>
    </source>
</evidence>
<keyword evidence="3" id="KW-0732">Signal</keyword>
<dbReference type="InterPro" id="IPR026444">
    <property type="entry name" value="Secre_tail"/>
</dbReference>
<dbReference type="Pfam" id="PF00082">
    <property type="entry name" value="Peptidase_S8"/>
    <property type="match status" value="1"/>
</dbReference>